<reference evidence="1" key="2">
    <citation type="submission" date="2015-07" db="EMBL/GenBank/DDBJ databases">
        <title>Plasmids, circular viruses and viroids from rat gut.</title>
        <authorList>
            <person name="Jorgensen T.J."/>
            <person name="Hansen M.A."/>
            <person name="Xu Z."/>
            <person name="Tabak M.A."/>
            <person name="Sorensen S.J."/>
            <person name="Hansen L.H."/>
        </authorList>
    </citation>
    <scope>NUCLEOTIDE SEQUENCE</scope>
    <source>
        <plasmid evidence="1">pRGRH1794</plasmid>
    </source>
</reference>
<name>A0A0H5QQG4_9ZZZZ</name>
<geneLocation type="plasmid" evidence="1">
    <name>pRGRH1794</name>
</geneLocation>
<accession>A0A0H5QQG4</accession>
<proteinExistence type="predicted"/>
<keyword evidence="1" id="KW-0614">Plasmid</keyword>
<dbReference type="InterPro" id="IPR027417">
    <property type="entry name" value="P-loop_NTPase"/>
</dbReference>
<dbReference type="Gene3D" id="3.40.50.300">
    <property type="entry name" value="P-loop containing nucleotide triphosphate hydrolases"/>
    <property type="match status" value="1"/>
</dbReference>
<dbReference type="SUPFAM" id="SSF52540">
    <property type="entry name" value="P-loop containing nucleoside triphosphate hydrolases"/>
    <property type="match status" value="1"/>
</dbReference>
<organism evidence="1">
    <name type="scientific">uncultured prokaryote</name>
    <dbReference type="NCBI Taxonomy" id="198431"/>
    <lineage>
        <taxon>unclassified sequences</taxon>
        <taxon>environmental samples</taxon>
    </lineage>
</organism>
<sequence>MAEIEITKASEVKVREIEWLWYPYIPFGKITVVQGDAGDGKSTFVLNLAAMLSQGQPMPFTDGTGQPPINIIYQSSEDDADDTIVPRFISAGGDPERLLFISEKERYLSFSDERLIQAVRQTGARLVVLDPLSAYIGEETGINAANEVRRQFRPLIEIAREQRCAVLIVHHMNKAIGQKAINRAVGSVDIVGAARSVLLVARTDREHPDERIMAQVKCNVGPTGSAIVFSVGGAVQWLEETARTADEVLGNVFANLGRPDTQMRQAKEVISQLLSDGPKPQREVMEKLRAAGVGESTAKKAKQLLGVRSVKAGAVWLWSMPDGDGL</sequence>
<protein>
    <recommendedName>
        <fullName evidence="2">AAA+ ATPase domain-containing protein</fullName>
    </recommendedName>
</protein>
<dbReference type="AlphaFoldDB" id="A0A0H5QQG4"/>
<dbReference type="EMBL" id="LN854293">
    <property type="protein sequence ID" value="CRY97932.1"/>
    <property type="molecule type" value="Genomic_DNA"/>
</dbReference>
<dbReference type="Pfam" id="PF13481">
    <property type="entry name" value="AAA_25"/>
    <property type="match status" value="1"/>
</dbReference>
<evidence type="ECO:0000313" key="1">
    <source>
        <dbReference type="EMBL" id="CRY97932.1"/>
    </source>
</evidence>
<evidence type="ECO:0008006" key="2">
    <source>
        <dbReference type="Google" id="ProtNLM"/>
    </source>
</evidence>
<reference evidence="1" key="1">
    <citation type="submission" date="2015-06" db="EMBL/GenBank/DDBJ databases">
        <authorList>
            <person name="Joergensen T."/>
        </authorList>
    </citation>
    <scope>NUCLEOTIDE SEQUENCE</scope>
    <source>
        <plasmid evidence="1">pRGRH1794</plasmid>
    </source>
</reference>